<keyword evidence="3" id="KW-1185">Reference proteome</keyword>
<keyword evidence="1" id="KW-0732">Signal</keyword>
<dbReference type="Proteomes" id="UP000198677">
    <property type="component" value="Unassembled WGS sequence"/>
</dbReference>
<protein>
    <recommendedName>
        <fullName evidence="4">BNR repeat-like domain-containing protein</fullName>
    </recommendedName>
</protein>
<dbReference type="RefSeq" id="WP_072749982.1">
    <property type="nucleotide sequence ID" value="NZ_FOAW01000004.1"/>
</dbReference>
<name>A0A1H7KK74_9NOCA</name>
<dbReference type="PANTHER" id="PTHR38792:SF3">
    <property type="entry name" value="BNR_ASP-BOX REPEAT DOMAIN PROTEIN (AFU_ORTHOLOGUE AFUA_7G06430)-RELATED"/>
    <property type="match status" value="1"/>
</dbReference>
<evidence type="ECO:0000313" key="3">
    <source>
        <dbReference type="Proteomes" id="UP000198677"/>
    </source>
</evidence>
<reference evidence="3" key="1">
    <citation type="submission" date="2016-10" db="EMBL/GenBank/DDBJ databases">
        <authorList>
            <person name="Varghese N."/>
            <person name="Submissions S."/>
        </authorList>
    </citation>
    <scope>NUCLEOTIDE SEQUENCE [LARGE SCALE GENOMIC DNA]</scope>
    <source>
        <strain evidence="3">DSM 44675</strain>
    </source>
</reference>
<dbReference type="InterPro" id="IPR036278">
    <property type="entry name" value="Sialidase_sf"/>
</dbReference>
<dbReference type="SUPFAM" id="SSF50939">
    <property type="entry name" value="Sialidases"/>
    <property type="match status" value="1"/>
</dbReference>
<dbReference type="Gene3D" id="2.120.10.10">
    <property type="match status" value="1"/>
</dbReference>
<dbReference type="PANTHER" id="PTHR38792">
    <property type="entry name" value="BNR/ASP-BOX REPEAT DOMAIN PROTEIN (AFU_ORTHOLOGUE AFUA_7G06430)-RELATED"/>
    <property type="match status" value="1"/>
</dbReference>
<organism evidence="2 3">
    <name type="scientific">Rhodococcus maanshanensis</name>
    <dbReference type="NCBI Taxonomy" id="183556"/>
    <lineage>
        <taxon>Bacteria</taxon>
        <taxon>Bacillati</taxon>
        <taxon>Actinomycetota</taxon>
        <taxon>Actinomycetes</taxon>
        <taxon>Mycobacteriales</taxon>
        <taxon>Nocardiaceae</taxon>
        <taxon>Rhodococcus</taxon>
    </lineage>
</organism>
<dbReference type="OrthoDB" id="5958808at2"/>
<dbReference type="EMBL" id="FOAW01000004">
    <property type="protein sequence ID" value="SEK87188.1"/>
    <property type="molecule type" value="Genomic_DNA"/>
</dbReference>
<evidence type="ECO:0000256" key="1">
    <source>
        <dbReference type="SAM" id="SignalP"/>
    </source>
</evidence>
<evidence type="ECO:0000313" key="2">
    <source>
        <dbReference type="EMBL" id="SEK87188.1"/>
    </source>
</evidence>
<sequence length="377" mass="40148">MRRAAYCLALSFLFLLVAGPTPAVAQPGPSVLGVGEYPRLVRLKQSGTILASMTSRDAQGYFSPILESTDDGASFHPIGAIRDPEANSGLCCSTLFEVPQQTGLLPPGTLLWAGTVGYEAGRDRRIAIKVWASWNGGRDWVPLGVAARSPNHEGVWEPEFVVDAAGTLWLYYADETEMPRHSQVLSRVSSVNGLDWVNKQVILARDPQRVRPGMAVVTRLADGRFASTHEMCNFGAEYCSPYVKVSHDGVNWGATTDPGIRVTTADGSYFQHSPYLQSVPGGPNGTRLVLGGQTYVGKDGKPSPKNGRVLLANDNFGAGNWFEIPAPVAAPSAKNKTCANYSSPLLPVAGGSRVLQVAVELHNGVCTALFGTGPVAP</sequence>
<accession>A0A1H7KK74</accession>
<proteinExistence type="predicted"/>
<feature type="signal peptide" evidence="1">
    <location>
        <begin position="1"/>
        <end position="25"/>
    </location>
</feature>
<evidence type="ECO:0008006" key="4">
    <source>
        <dbReference type="Google" id="ProtNLM"/>
    </source>
</evidence>
<dbReference type="AlphaFoldDB" id="A0A1H7KK74"/>
<gene>
    <name evidence="2" type="ORF">SAMN05444583_10487</name>
</gene>
<feature type="chain" id="PRO_5011508388" description="BNR repeat-like domain-containing protein" evidence="1">
    <location>
        <begin position="26"/>
        <end position="377"/>
    </location>
</feature>